<accession>A0A4V3C6V2</accession>
<dbReference type="EMBL" id="SNWQ01000025">
    <property type="protein sequence ID" value="TDO34768.1"/>
    <property type="molecule type" value="Genomic_DNA"/>
</dbReference>
<gene>
    <name evidence="1" type="ORF">EV643_12525</name>
</gene>
<evidence type="ECO:0000313" key="2">
    <source>
        <dbReference type="Proteomes" id="UP000295388"/>
    </source>
</evidence>
<protein>
    <submittedName>
        <fullName evidence="1">Uncharacterized protein</fullName>
    </submittedName>
</protein>
<evidence type="ECO:0000313" key="1">
    <source>
        <dbReference type="EMBL" id="TDO34768.1"/>
    </source>
</evidence>
<proteinExistence type="predicted"/>
<reference evidence="1 2" key="1">
    <citation type="submission" date="2019-03" db="EMBL/GenBank/DDBJ databases">
        <title>Genomic Encyclopedia of Type Strains, Phase III (KMG-III): the genomes of soil and plant-associated and newly described type strains.</title>
        <authorList>
            <person name="Whitman W."/>
        </authorList>
    </citation>
    <scope>NUCLEOTIDE SEQUENCE [LARGE SCALE GENOMIC DNA]</scope>
    <source>
        <strain evidence="1 2">VKM Ac-2527</strain>
    </source>
</reference>
<keyword evidence="2" id="KW-1185">Reference proteome</keyword>
<comment type="caution">
    <text evidence="1">The sequence shown here is derived from an EMBL/GenBank/DDBJ whole genome shotgun (WGS) entry which is preliminary data.</text>
</comment>
<organism evidence="1 2">
    <name type="scientific">Kribbella caucasensis</name>
    <dbReference type="NCBI Taxonomy" id="2512215"/>
    <lineage>
        <taxon>Bacteria</taxon>
        <taxon>Bacillati</taxon>
        <taxon>Actinomycetota</taxon>
        <taxon>Actinomycetes</taxon>
        <taxon>Propionibacteriales</taxon>
        <taxon>Kribbellaceae</taxon>
        <taxon>Kribbella</taxon>
    </lineage>
</organism>
<dbReference type="RefSeq" id="WP_133804685.1">
    <property type="nucleotide sequence ID" value="NZ_SNWQ01000025.1"/>
</dbReference>
<dbReference type="AlphaFoldDB" id="A0A4V3C6V2"/>
<dbReference type="Proteomes" id="UP000295388">
    <property type="component" value="Unassembled WGS sequence"/>
</dbReference>
<sequence>MRRQHVANTYGQIFLQSGTNTQPIALRIRRGQEPERATTEWVTLDPLDTVSDVLTTTITNHTA</sequence>
<name>A0A4V3C6V2_9ACTN</name>